<dbReference type="CDD" id="cd04590">
    <property type="entry name" value="CBS_pair_CorC_HlyC_assoc"/>
    <property type="match status" value="1"/>
</dbReference>
<evidence type="ECO:0000256" key="4">
    <source>
        <dbReference type="ARBA" id="ARBA00022692"/>
    </source>
</evidence>
<dbReference type="FunFam" id="3.10.580.10:FF:000002">
    <property type="entry name" value="Magnesium/cobalt efflux protein CorC"/>
    <property type="match status" value="1"/>
</dbReference>
<dbReference type="PANTHER" id="PTHR43099">
    <property type="entry name" value="UPF0053 PROTEIN YRKA"/>
    <property type="match status" value="1"/>
</dbReference>
<accession>A0A9D1A3D1</accession>
<feature type="domain" description="CNNM transmembrane" evidence="13">
    <location>
        <begin position="1"/>
        <end position="205"/>
    </location>
</feature>
<organism evidence="14 15">
    <name type="scientific">Candidatus Copromonas faecavium</name>
    <name type="common">nom. illeg.</name>
    <dbReference type="NCBI Taxonomy" id="2840740"/>
    <lineage>
        <taxon>Bacteria</taxon>
        <taxon>Bacillati</taxon>
        <taxon>Bacillota</taxon>
        <taxon>Clostridia</taxon>
        <taxon>Lachnospirales</taxon>
        <taxon>Lachnospiraceae</taxon>
        <taxon>Candidatus Copromonas (nom. illeg.)</taxon>
    </lineage>
</organism>
<evidence type="ECO:0000256" key="3">
    <source>
        <dbReference type="ARBA" id="ARBA00022475"/>
    </source>
</evidence>
<feature type="transmembrane region" description="Helical" evidence="11">
    <location>
        <begin position="139"/>
        <end position="161"/>
    </location>
</feature>
<dbReference type="SUPFAM" id="SSF56176">
    <property type="entry name" value="FAD-binding/transporter-associated domain-like"/>
    <property type="match status" value="1"/>
</dbReference>
<dbReference type="PANTHER" id="PTHR43099:SF2">
    <property type="entry name" value="UPF0053 PROTEIN YRKA"/>
    <property type="match status" value="1"/>
</dbReference>
<feature type="transmembrane region" description="Helical" evidence="11">
    <location>
        <begin position="61"/>
        <end position="81"/>
    </location>
</feature>
<name>A0A9D1A3D1_9FIRM</name>
<proteinExistence type="inferred from homology"/>
<dbReference type="Pfam" id="PF00571">
    <property type="entry name" value="CBS"/>
    <property type="match status" value="1"/>
</dbReference>
<evidence type="ECO:0000256" key="11">
    <source>
        <dbReference type="SAM" id="Phobius"/>
    </source>
</evidence>
<evidence type="ECO:0000256" key="10">
    <source>
        <dbReference type="PROSITE-ProRule" id="PRU01193"/>
    </source>
</evidence>
<feature type="transmembrane region" description="Helical" evidence="11">
    <location>
        <begin position="6"/>
        <end position="30"/>
    </location>
</feature>
<keyword evidence="8 10" id="KW-0472">Membrane</keyword>
<dbReference type="SMART" id="SM01091">
    <property type="entry name" value="CorC_HlyC"/>
    <property type="match status" value="1"/>
</dbReference>
<dbReference type="EMBL" id="DVGC01000015">
    <property type="protein sequence ID" value="HIR04961.1"/>
    <property type="molecule type" value="Genomic_DNA"/>
</dbReference>
<sequence length="449" mass="49410">MDQSVLLMILFQIVLIMLNAIFASAEIAVISMNDMRLAKLVEEGNKRAAKLADLTAQSSKFLSTIQVAITLSGFLGSAFAADNFSGYLVEGFKALGIRGPESVMNTVAVALITVILSYFTLIFGELVPKRIAMRKAEPLALALAGLLSAIAKLFAPIVWLLTVSTNSILRLIGIDPDADDDEVSEESIRMMVDAGSEQGAIDMDEKEFIQNVFEFDDLTAKDIAVHRTEICFLWLEDSMEVWEETIHSNRYTRYPVCGETSDTIIGILNTKDYFRLEDRSRESVLANAVKPAYFIPENIKADVLFNNMRRSRNTMAVVLDEYGGVSGIVTINDLLEQLVGELVDEQPEEEQEIERLNSGIWKIHGSAPLDEVSKALGIEIESENYDTLNGLIIEALGRIPKDGSQFEVDTAGLRIRVMDVQEHQVTAAIVSILPPAQNGEKEAAAGAEQ</sequence>
<feature type="transmembrane region" description="Helical" evidence="11">
    <location>
        <begin position="107"/>
        <end position="127"/>
    </location>
</feature>
<evidence type="ECO:0000256" key="2">
    <source>
        <dbReference type="ARBA" id="ARBA00006337"/>
    </source>
</evidence>
<evidence type="ECO:0000259" key="12">
    <source>
        <dbReference type="PROSITE" id="PS51371"/>
    </source>
</evidence>
<dbReference type="Gene3D" id="3.30.465.10">
    <property type="match status" value="1"/>
</dbReference>
<evidence type="ECO:0000313" key="14">
    <source>
        <dbReference type="EMBL" id="HIR04961.1"/>
    </source>
</evidence>
<protein>
    <submittedName>
        <fullName evidence="14">HlyC/CorC family transporter</fullName>
    </submittedName>
</protein>
<dbReference type="InterPro" id="IPR046342">
    <property type="entry name" value="CBS_dom_sf"/>
</dbReference>
<dbReference type="InterPro" id="IPR000644">
    <property type="entry name" value="CBS_dom"/>
</dbReference>
<gene>
    <name evidence="14" type="ORF">IAB28_03220</name>
</gene>
<keyword evidence="6 10" id="KW-1133">Transmembrane helix</keyword>
<dbReference type="GO" id="GO:0005886">
    <property type="term" value="C:plasma membrane"/>
    <property type="evidence" value="ECO:0007669"/>
    <property type="project" value="UniProtKB-SubCell"/>
</dbReference>
<keyword evidence="7 9" id="KW-0129">CBS domain</keyword>
<dbReference type="Pfam" id="PF03471">
    <property type="entry name" value="CorC_HlyC"/>
    <property type="match status" value="1"/>
</dbReference>
<evidence type="ECO:0000256" key="8">
    <source>
        <dbReference type="ARBA" id="ARBA00023136"/>
    </source>
</evidence>
<dbReference type="AlphaFoldDB" id="A0A9D1A3D1"/>
<comment type="caution">
    <text evidence="14">The sequence shown here is derived from an EMBL/GenBank/DDBJ whole genome shotgun (WGS) entry which is preliminary data.</text>
</comment>
<dbReference type="Gene3D" id="3.10.580.10">
    <property type="entry name" value="CBS-domain"/>
    <property type="match status" value="1"/>
</dbReference>
<dbReference type="InterPro" id="IPR051676">
    <property type="entry name" value="UPF0053_domain"/>
</dbReference>
<dbReference type="PROSITE" id="PS51846">
    <property type="entry name" value="CNNM"/>
    <property type="match status" value="1"/>
</dbReference>
<dbReference type="SUPFAM" id="SSF54631">
    <property type="entry name" value="CBS-domain pair"/>
    <property type="match status" value="1"/>
</dbReference>
<comment type="subcellular location">
    <subcellularLocation>
        <location evidence="1">Cell membrane</location>
        <topology evidence="1">Multi-pass membrane protein</topology>
    </subcellularLocation>
</comment>
<evidence type="ECO:0000313" key="15">
    <source>
        <dbReference type="Proteomes" id="UP000824250"/>
    </source>
</evidence>
<keyword evidence="5" id="KW-0677">Repeat</keyword>
<dbReference type="GO" id="GO:0050660">
    <property type="term" value="F:flavin adenine dinucleotide binding"/>
    <property type="evidence" value="ECO:0007669"/>
    <property type="project" value="InterPro"/>
</dbReference>
<evidence type="ECO:0000259" key="13">
    <source>
        <dbReference type="PROSITE" id="PS51846"/>
    </source>
</evidence>
<dbReference type="InterPro" id="IPR005170">
    <property type="entry name" value="Transptr-assoc_dom"/>
</dbReference>
<reference evidence="14" key="2">
    <citation type="journal article" date="2021" name="PeerJ">
        <title>Extensive microbial diversity within the chicken gut microbiome revealed by metagenomics and culture.</title>
        <authorList>
            <person name="Gilroy R."/>
            <person name="Ravi A."/>
            <person name="Getino M."/>
            <person name="Pursley I."/>
            <person name="Horton D.L."/>
            <person name="Alikhan N.F."/>
            <person name="Baker D."/>
            <person name="Gharbi K."/>
            <person name="Hall N."/>
            <person name="Watson M."/>
            <person name="Adriaenssens E.M."/>
            <person name="Foster-Nyarko E."/>
            <person name="Jarju S."/>
            <person name="Secka A."/>
            <person name="Antonio M."/>
            <person name="Oren A."/>
            <person name="Chaudhuri R.R."/>
            <person name="La Ragione R."/>
            <person name="Hildebrand F."/>
            <person name="Pallen M.J."/>
        </authorList>
    </citation>
    <scope>NUCLEOTIDE SEQUENCE</scope>
    <source>
        <strain evidence="14">CHK180-2868</strain>
    </source>
</reference>
<evidence type="ECO:0000256" key="5">
    <source>
        <dbReference type="ARBA" id="ARBA00022737"/>
    </source>
</evidence>
<comment type="similarity">
    <text evidence="2">Belongs to the UPF0053 family.</text>
</comment>
<dbReference type="Proteomes" id="UP000824250">
    <property type="component" value="Unassembled WGS sequence"/>
</dbReference>
<feature type="domain" description="CBS" evidence="12">
    <location>
        <begin position="288"/>
        <end position="345"/>
    </location>
</feature>
<keyword evidence="3" id="KW-1003">Cell membrane</keyword>
<dbReference type="InterPro" id="IPR044751">
    <property type="entry name" value="Ion_transp-like_CBS"/>
</dbReference>
<evidence type="ECO:0000256" key="9">
    <source>
        <dbReference type="PROSITE-ProRule" id="PRU00703"/>
    </source>
</evidence>
<keyword evidence="4 10" id="KW-0812">Transmembrane</keyword>
<dbReference type="Pfam" id="PF01595">
    <property type="entry name" value="CNNM"/>
    <property type="match status" value="1"/>
</dbReference>
<evidence type="ECO:0000256" key="7">
    <source>
        <dbReference type="ARBA" id="ARBA00023122"/>
    </source>
</evidence>
<evidence type="ECO:0000256" key="6">
    <source>
        <dbReference type="ARBA" id="ARBA00022989"/>
    </source>
</evidence>
<dbReference type="InterPro" id="IPR016169">
    <property type="entry name" value="FAD-bd_PCMH_sub2"/>
</dbReference>
<reference evidence="14" key="1">
    <citation type="submission" date="2020-10" db="EMBL/GenBank/DDBJ databases">
        <authorList>
            <person name="Gilroy R."/>
        </authorList>
    </citation>
    <scope>NUCLEOTIDE SEQUENCE</scope>
    <source>
        <strain evidence="14">CHK180-2868</strain>
    </source>
</reference>
<dbReference type="PROSITE" id="PS51371">
    <property type="entry name" value="CBS"/>
    <property type="match status" value="1"/>
</dbReference>
<dbReference type="InterPro" id="IPR036318">
    <property type="entry name" value="FAD-bd_PCMH-like_sf"/>
</dbReference>
<dbReference type="InterPro" id="IPR002550">
    <property type="entry name" value="CNNM"/>
</dbReference>
<evidence type="ECO:0000256" key="1">
    <source>
        <dbReference type="ARBA" id="ARBA00004651"/>
    </source>
</evidence>